<organism evidence="2 3">
    <name type="scientific">Rhodanobacter glycinis</name>
    <dbReference type="NCBI Taxonomy" id="582702"/>
    <lineage>
        <taxon>Bacteria</taxon>
        <taxon>Pseudomonadati</taxon>
        <taxon>Pseudomonadota</taxon>
        <taxon>Gammaproteobacteria</taxon>
        <taxon>Lysobacterales</taxon>
        <taxon>Rhodanobacteraceae</taxon>
        <taxon>Rhodanobacter</taxon>
    </lineage>
</organism>
<dbReference type="RefSeq" id="WP_140649142.1">
    <property type="nucleotide sequence ID" value="NZ_RCZB01000003.1"/>
</dbReference>
<proteinExistence type="predicted"/>
<keyword evidence="1" id="KW-0472">Membrane</keyword>
<evidence type="ECO:0000313" key="2">
    <source>
        <dbReference type="EMBL" id="TPG11650.1"/>
    </source>
</evidence>
<feature type="transmembrane region" description="Helical" evidence="1">
    <location>
        <begin position="139"/>
        <end position="163"/>
    </location>
</feature>
<feature type="transmembrane region" description="Helical" evidence="1">
    <location>
        <begin position="24"/>
        <end position="45"/>
    </location>
</feature>
<feature type="transmembrane region" description="Helical" evidence="1">
    <location>
        <begin position="175"/>
        <end position="192"/>
    </location>
</feature>
<keyword evidence="3" id="KW-1185">Reference proteome</keyword>
<evidence type="ECO:0000256" key="1">
    <source>
        <dbReference type="SAM" id="Phobius"/>
    </source>
</evidence>
<gene>
    <name evidence="2" type="ORF">EAH88_03865</name>
</gene>
<feature type="transmembrane region" description="Helical" evidence="1">
    <location>
        <begin position="212"/>
        <end position="235"/>
    </location>
</feature>
<feature type="transmembrane region" description="Helical" evidence="1">
    <location>
        <begin position="65"/>
        <end position="85"/>
    </location>
</feature>
<accession>A0A502FDJ0</accession>
<reference evidence="2 3" key="1">
    <citation type="journal article" date="2019" name="Environ. Microbiol.">
        <title>Species interactions and distinct microbial communities in high Arctic permafrost affected cryosols are associated with the CH4 and CO2 gas fluxes.</title>
        <authorList>
            <person name="Altshuler I."/>
            <person name="Hamel J."/>
            <person name="Turney S."/>
            <person name="Magnuson E."/>
            <person name="Levesque R."/>
            <person name="Greer C."/>
            <person name="Whyte L.G."/>
        </authorList>
    </citation>
    <scope>NUCLEOTIDE SEQUENCE [LARGE SCALE GENOMIC DNA]</scope>
    <source>
        <strain evidence="2 3">S13Y</strain>
    </source>
</reference>
<protein>
    <submittedName>
        <fullName evidence="2">UPF0104 family protein</fullName>
    </submittedName>
</protein>
<feature type="transmembrane region" description="Helical" evidence="1">
    <location>
        <begin position="247"/>
        <end position="266"/>
    </location>
</feature>
<feature type="transmembrane region" description="Helical" evidence="1">
    <location>
        <begin position="286"/>
        <end position="311"/>
    </location>
</feature>
<dbReference type="OrthoDB" id="145485at2"/>
<evidence type="ECO:0000313" key="3">
    <source>
        <dbReference type="Proteomes" id="UP000319486"/>
    </source>
</evidence>
<sequence>MSPVPGQLASASTVAATSSRWPRLLSWGASLAVFGAAAWILHRYLGHIAWRDVAAAWSRMPAQRIAYSIAAAAVSLAMLAMFDVLAARVVVRERVSAGLAAFAGAVTQGISNTLGFHAITGTALRYRIYASAGLGAGDIACIVGVAGLGVGLGFAVVITGALCWQPAITHGWGRLPGIVLVVLLAALLIWLARRPRTLTLTRWTLAFPSAGIAAMQMLIGGVEMVAAISALYVLLPANVAPPFVDFLPIYVGAVLAGIVSHSPGGLGVFETIMLAAFPAEARAELLVAMVCYRLTYSLLPFVLASTALAVFEIRLRRRNRRAQFDGG</sequence>
<keyword evidence="1" id="KW-1133">Transmembrane helix</keyword>
<dbReference type="AlphaFoldDB" id="A0A502FDJ0"/>
<dbReference type="Proteomes" id="UP000319486">
    <property type="component" value="Unassembled WGS sequence"/>
</dbReference>
<feature type="transmembrane region" description="Helical" evidence="1">
    <location>
        <begin position="97"/>
        <end position="119"/>
    </location>
</feature>
<name>A0A502FDJ0_9GAMM</name>
<keyword evidence="1" id="KW-0812">Transmembrane</keyword>
<comment type="caution">
    <text evidence="2">The sequence shown here is derived from an EMBL/GenBank/DDBJ whole genome shotgun (WGS) entry which is preliminary data.</text>
</comment>
<dbReference type="EMBL" id="RCZO01000001">
    <property type="protein sequence ID" value="TPG11650.1"/>
    <property type="molecule type" value="Genomic_DNA"/>
</dbReference>